<keyword evidence="2" id="KW-0378">Hydrolase</keyword>
<gene>
    <name evidence="7" type="ORF">G3W61_28160</name>
</gene>
<evidence type="ECO:0000313" key="7">
    <source>
        <dbReference type="EMBL" id="NEL80109.1"/>
    </source>
</evidence>
<dbReference type="CDD" id="cd18787">
    <property type="entry name" value="SF2_C_DEAD"/>
    <property type="match status" value="1"/>
</dbReference>
<dbReference type="SUPFAM" id="SSF52540">
    <property type="entry name" value="P-loop containing nucleoside triphosphate hydrolases"/>
    <property type="match status" value="1"/>
</dbReference>
<name>A0A7X5N397_XANPE</name>
<dbReference type="GO" id="GO:0003724">
    <property type="term" value="F:RNA helicase activity"/>
    <property type="evidence" value="ECO:0007669"/>
    <property type="project" value="TreeGrafter"/>
</dbReference>
<dbReference type="EMBL" id="JAAGYU010001252">
    <property type="protein sequence ID" value="NEL80109.1"/>
    <property type="molecule type" value="Genomic_DNA"/>
</dbReference>
<feature type="non-terminal residue" evidence="7">
    <location>
        <position position="1"/>
    </location>
</feature>
<feature type="domain" description="Helicase C-terminal" evidence="6">
    <location>
        <begin position="10"/>
        <end position="139"/>
    </location>
</feature>
<dbReference type="Proteomes" id="UP000471082">
    <property type="component" value="Unassembled WGS sequence"/>
</dbReference>
<dbReference type="PROSITE" id="PS51194">
    <property type="entry name" value="HELICASE_CTER"/>
    <property type="match status" value="1"/>
</dbReference>
<proteinExistence type="inferred from homology"/>
<feature type="non-terminal residue" evidence="7">
    <location>
        <position position="139"/>
    </location>
</feature>
<evidence type="ECO:0000256" key="1">
    <source>
        <dbReference type="ARBA" id="ARBA00022741"/>
    </source>
</evidence>
<dbReference type="Pfam" id="PF00271">
    <property type="entry name" value="Helicase_C"/>
    <property type="match status" value="1"/>
</dbReference>
<dbReference type="GO" id="GO:0005829">
    <property type="term" value="C:cytosol"/>
    <property type="evidence" value="ECO:0007669"/>
    <property type="project" value="TreeGrafter"/>
</dbReference>
<sequence>TVEGADNAPEIDQQFFEVDPTYRQKAVAGLLLRFNPESSVVFCNTRKEVDEVAGSLQEFGFSALALHGDMEQRDRDEVLVRFVNRSCNVLVASDVAARGLDVEDLSAVVNYELPTDTETYRHRIGRTARAGKRGLALSL</sequence>
<dbReference type="InterPro" id="IPR001650">
    <property type="entry name" value="Helicase_C-like"/>
</dbReference>
<comment type="caution">
    <text evidence="7">The sequence shown here is derived from an EMBL/GenBank/DDBJ whole genome shotgun (WGS) entry which is preliminary data.</text>
</comment>
<evidence type="ECO:0000256" key="3">
    <source>
        <dbReference type="ARBA" id="ARBA00022806"/>
    </source>
</evidence>
<dbReference type="SMART" id="SM00490">
    <property type="entry name" value="HELICc"/>
    <property type="match status" value="1"/>
</dbReference>
<evidence type="ECO:0000256" key="2">
    <source>
        <dbReference type="ARBA" id="ARBA00022801"/>
    </source>
</evidence>
<keyword evidence="3 7" id="KW-0347">Helicase</keyword>
<dbReference type="InterPro" id="IPR027417">
    <property type="entry name" value="P-loop_NTPase"/>
</dbReference>
<protein>
    <submittedName>
        <fullName evidence="7">ATP-dependent RNA helicase DbpA</fullName>
    </submittedName>
</protein>
<dbReference type="PANTHER" id="PTHR47959">
    <property type="entry name" value="ATP-DEPENDENT RNA HELICASE RHLE-RELATED"/>
    <property type="match status" value="1"/>
</dbReference>
<dbReference type="GO" id="GO:0005524">
    <property type="term" value="F:ATP binding"/>
    <property type="evidence" value="ECO:0007669"/>
    <property type="project" value="UniProtKB-KW"/>
</dbReference>
<dbReference type="Gene3D" id="3.40.50.300">
    <property type="entry name" value="P-loop containing nucleotide triphosphate hydrolases"/>
    <property type="match status" value="1"/>
</dbReference>
<comment type="similarity">
    <text evidence="5">Belongs to the DEAD box helicase family.</text>
</comment>
<dbReference type="PANTHER" id="PTHR47959:SF1">
    <property type="entry name" value="ATP-DEPENDENT RNA HELICASE DBPA"/>
    <property type="match status" value="1"/>
</dbReference>
<accession>A0A7X5N397</accession>
<keyword evidence="1" id="KW-0547">Nucleotide-binding</keyword>
<keyword evidence="4" id="KW-0067">ATP-binding</keyword>
<evidence type="ECO:0000256" key="4">
    <source>
        <dbReference type="ARBA" id="ARBA00022840"/>
    </source>
</evidence>
<evidence type="ECO:0000313" key="8">
    <source>
        <dbReference type="Proteomes" id="UP000471082"/>
    </source>
</evidence>
<organism evidence="7 8">
    <name type="scientific">Xanthomonas perforans</name>
    <dbReference type="NCBI Taxonomy" id="442694"/>
    <lineage>
        <taxon>Bacteria</taxon>
        <taxon>Pseudomonadati</taxon>
        <taxon>Pseudomonadota</taxon>
        <taxon>Gammaproteobacteria</taxon>
        <taxon>Lysobacterales</taxon>
        <taxon>Lysobacteraceae</taxon>
        <taxon>Xanthomonas</taxon>
    </lineage>
</organism>
<dbReference type="InterPro" id="IPR050079">
    <property type="entry name" value="DEAD_box_RNA_helicase"/>
</dbReference>
<reference evidence="7 8" key="1">
    <citation type="submission" date="2019-11" db="EMBL/GenBank/DDBJ databases">
        <title>Genome-resolved metagenomics to study the prevalence of co-infection and intraspecific heterogeneity among plant pathogen metapopulations.</title>
        <authorList>
            <person name="Newberry E."/>
            <person name="Bhandari R."/>
            <person name="Kemble J."/>
            <person name="Sikora E."/>
            <person name="Potnis N."/>
        </authorList>
    </citation>
    <scope>NUCLEOTIDE SEQUENCE [LARGE SCALE GENOMIC DNA]</scope>
    <source>
        <strain evidence="7">Xp_Tom_Tuscaloosa_18b</strain>
    </source>
</reference>
<evidence type="ECO:0000256" key="5">
    <source>
        <dbReference type="ARBA" id="ARBA00038437"/>
    </source>
</evidence>
<dbReference type="AlphaFoldDB" id="A0A7X5N397"/>
<evidence type="ECO:0000259" key="6">
    <source>
        <dbReference type="PROSITE" id="PS51194"/>
    </source>
</evidence>
<dbReference type="GO" id="GO:0016787">
    <property type="term" value="F:hydrolase activity"/>
    <property type="evidence" value="ECO:0007669"/>
    <property type="project" value="UniProtKB-KW"/>
</dbReference>